<evidence type="ECO:0000313" key="3">
    <source>
        <dbReference type="Proteomes" id="UP000887013"/>
    </source>
</evidence>
<feature type="domain" description="PiggyBac transposable element-derived protein" evidence="1">
    <location>
        <begin position="91"/>
        <end position="163"/>
    </location>
</feature>
<dbReference type="OrthoDB" id="7615782at2759"/>
<dbReference type="InterPro" id="IPR029526">
    <property type="entry name" value="PGBD"/>
</dbReference>
<dbReference type="Pfam" id="PF13843">
    <property type="entry name" value="DDE_Tnp_1_7"/>
    <property type="match status" value="1"/>
</dbReference>
<proteinExistence type="predicted"/>
<protein>
    <submittedName>
        <fullName evidence="2">PiggyBac transposable element-derived protein 4</fullName>
    </submittedName>
</protein>
<gene>
    <name evidence="2" type="primary">PGBD4_38</name>
    <name evidence="2" type="ORF">NPIL_599091</name>
</gene>
<comment type="caution">
    <text evidence="2">The sequence shown here is derived from an EMBL/GenBank/DDBJ whole genome shotgun (WGS) entry which is preliminary data.</text>
</comment>
<dbReference type="EMBL" id="BMAW01058041">
    <property type="protein sequence ID" value="GFT14152.1"/>
    <property type="molecule type" value="Genomic_DNA"/>
</dbReference>
<reference evidence="2" key="1">
    <citation type="submission" date="2020-08" db="EMBL/GenBank/DDBJ databases">
        <title>Multicomponent nature underlies the extraordinary mechanical properties of spider dragline silk.</title>
        <authorList>
            <person name="Kono N."/>
            <person name="Nakamura H."/>
            <person name="Mori M."/>
            <person name="Yoshida Y."/>
            <person name="Ohtoshi R."/>
            <person name="Malay A.D."/>
            <person name="Moran D.A.P."/>
            <person name="Tomita M."/>
            <person name="Numata K."/>
            <person name="Arakawa K."/>
        </authorList>
    </citation>
    <scope>NUCLEOTIDE SEQUENCE</scope>
</reference>
<evidence type="ECO:0000313" key="2">
    <source>
        <dbReference type="EMBL" id="GFT14152.1"/>
    </source>
</evidence>
<dbReference type="Proteomes" id="UP000887013">
    <property type="component" value="Unassembled WGS sequence"/>
</dbReference>
<dbReference type="AlphaFoldDB" id="A0A8X6NGJ9"/>
<keyword evidence="3" id="KW-1185">Reference proteome</keyword>
<accession>A0A8X6NGJ9</accession>
<sequence length="192" mass="22189">MSDNERFIIEGNSDIGTYSESESSLNDSGRYECSLSDFSSDEEMAMLDDLTQIRNFYKIDTSNSPLGPPCFNFTPNPAVCLNIDISVGTLHCLDIFFDVNLLEMIVAETNQYADQFTRNSNLERNNRRRKQERKTKNEIQVYFELNILQGNEKRRNVEHFGSKIHSTSAPLFFKYNVFSTLSSYSSMFTFLR</sequence>
<name>A0A8X6NGJ9_NEPPI</name>
<organism evidence="2 3">
    <name type="scientific">Nephila pilipes</name>
    <name type="common">Giant wood spider</name>
    <name type="synonym">Nephila maculata</name>
    <dbReference type="NCBI Taxonomy" id="299642"/>
    <lineage>
        <taxon>Eukaryota</taxon>
        <taxon>Metazoa</taxon>
        <taxon>Ecdysozoa</taxon>
        <taxon>Arthropoda</taxon>
        <taxon>Chelicerata</taxon>
        <taxon>Arachnida</taxon>
        <taxon>Araneae</taxon>
        <taxon>Araneomorphae</taxon>
        <taxon>Entelegynae</taxon>
        <taxon>Araneoidea</taxon>
        <taxon>Nephilidae</taxon>
        <taxon>Nephila</taxon>
    </lineage>
</organism>
<evidence type="ECO:0000259" key="1">
    <source>
        <dbReference type="Pfam" id="PF13843"/>
    </source>
</evidence>